<evidence type="ECO:0000313" key="2">
    <source>
        <dbReference type="Proteomes" id="UP000815325"/>
    </source>
</evidence>
<comment type="caution">
    <text evidence="1">The sequence shown here is derived from an EMBL/GenBank/DDBJ whole genome shotgun (WGS) entry which is preliminary data.</text>
</comment>
<dbReference type="EMBL" id="MU072026">
    <property type="protein sequence ID" value="KAF5825774.1"/>
    <property type="molecule type" value="Genomic_DNA"/>
</dbReference>
<accession>A0ABQ7FTL8</accession>
<organism evidence="1 2">
    <name type="scientific">Dunaliella salina</name>
    <name type="common">Green alga</name>
    <name type="synonym">Protococcus salinus</name>
    <dbReference type="NCBI Taxonomy" id="3046"/>
    <lineage>
        <taxon>Eukaryota</taxon>
        <taxon>Viridiplantae</taxon>
        <taxon>Chlorophyta</taxon>
        <taxon>core chlorophytes</taxon>
        <taxon>Chlorophyceae</taxon>
        <taxon>CS clade</taxon>
        <taxon>Chlamydomonadales</taxon>
        <taxon>Dunaliellaceae</taxon>
        <taxon>Dunaliella</taxon>
    </lineage>
</organism>
<evidence type="ECO:0000313" key="1">
    <source>
        <dbReference type="EMBL" id="KAF5825774.1"/>
    </source>
</evidence>
<reference evidence="1" key="1">
    <citation type="submission" date="2017-08" db="EMBL/GenBank/DDBJ databases">
        <authorList>
            <person name="Polle J.E."/>
            <person name="Barry K."/>
            <person name="Cushman J."/>
            <person name="Schmutz J."/>
            <person name="Tran D."/>
            <person name="Hathwaick L.T."/>
            <person name="Yim W.C."/>
            <person name="Jenkins J."/>
            <person name="Mckie-Krisberg Z.M."/>
            <person name="Prochnik S."/>
            <person name="Lindquist E."/>
            <person name="Dockter R.B."/>
            <person name="Adam C."/>
            <person name="Molina H."/>
            <person name="Bunkerborg J."/>
            <person name="Jin E."/>
            <person name="Buchheim M."/>
            <person name="Magnuson J."/>
        </authorList>
    </citation>
    <scope>NUCLEOTIDE SEQUENCE</scope>
    <source>
        <strain evidence="1">CCAP 19/18</strain>
    </source>
</reference>
<proteinExistence type="predicted"/>
<sequence length="113" mass="12240">AGGPNEIAADLCGIPGQTGYALHLFIDLQGVEHQLPHNTNATQLWLIANLPEEPPYVSPASISGPALLTGENFHTGNYVDMTKEDWEKIKRICKAVQPNAIFHTPQPAAETQV</sequence>
<gene>
    <name evidence="1" type="ORF">DUNSADRAFT_7037</name>
</gene>
<keyword evidence="2" id="KW-1185">Reference proteome</keyword>
<dbReference type="Proteomes" id="UP000815325">
    <property type="component" value="Unassembled WGS sequence"/>
</dbReference>
<feature type="non-terminal residue" evidence="1">
    <location>
        <position position="1"/>
    </location>
</feature>
<name>A0ABQ7FTL8_DUNSA</name>
<protein>
    <submittedName>
        <fullName evidence="1">Uncharacterized protein</fullName>
    </submittedName>
</protein>